<sequence>MDHDTYMTPTHPRRNYHQVLPLLPLLHSRRLFSSILVICILALCHIFLVSYILDVPKPIYHCPLVVDQDHASSSSIAWFDENCYWSTSYVEAREKFVALGNRLKSQTILLKNARHDGNGGIPTTIIDVRSISYKIIDPPLVTSNKITDDITKAATQFDLFTPQTITPGTNTVDAILITLKISSNNHDDGSGVSQTDDENTMSRENLSIIHSSGVHGVEGYLGSAIQIRFLHELLLQSSSTADIHPVNSDLHSKSSSVSSSTGTTTPISGDKVRKILLIHSVNPYGMRHHRRTNENNVDLNRNVLSESTWKEVRTRHPNKYRYVDMDSILNPFQSYNLEDGEPFSWVDAARKGGHEGDVADLYRHDAQDNTRNSHQCCTSGIMHELPPPKSNMDMLSSSLLDVKHVLRTLKSALIAIFTLGYTDAKRAIVSAQYHKPSGLSYGGGAHNNNNGNAWENSVLAVQHAINEFGGYRFSMSTSVSSSDSSSSSSALDEIDRTLWIDVHTGLGKYGEYSILTRHGMSSVESKEEEEGQSSCSSHNNDSWMTKFTSLLERQQMGYGQSSSSASVSAGYEQTQGFITDSILCPPPYCNGITQEFGTRPSIGVIVALVLENMGYHTAGERGRTHYGHFLTWAFNPQRLSWRRKTLRGGMEMLHTALQF</sequence>
<dbReference type="EMBL" id="JALLBG020000273">
    <property type="protein sequence ID" value="KAL3757077.1"/>
    <property type="molecule type" value="Genomic_DNA"/>
</dbReference>
<proteinExistence type="predicted"/>
<keyword evidence="1" id="KW-1133">Transmembrane helix</keyword>
<gene>
    <name evidence="2" type="ORF">ACHAWU_002916</name>
</gene>
<evidence type="ECO:0000256" key="1">
    <source>
        <dbReference type="SAM" id="Phobius"/>
    </source>
</evidence>
<keyword evidence="3" id="KW-1185">Reference proteome</keyword>
<evidence type="ECO:0000313" key="3">
    <source>
        <dbReference type="Proteomes" id="UP001530293"/>
    </source>
</evidence>
<evidence type="ECO:0008006" key="4">
    <source>
        <dbReference type="Google" id="ProtNLM"/>
    </source>
</evidence>
<name>A0ABD3M092_9STRA</name>
<dbReference type="AlphaFoldDB" id="A0ABD3M092"/>
<protein>
    <recommendedName>
        <fullName evidence="4">DUF2817 domain-containing protein</fullName>
    </recommendedName>
</protein>
<dbReference type="Proteomes" id="UP001530293">
    <property type="component" value="Unassembled WGS sequence"/>
</dbReference>
<organism evidence="2 3">
    <name type="scientific">Discostella pseudostelligera</name>
    <dbReference type="NCBI Taxonomy" id="259834"/>
    <lineage>
        <taxon>Eukaryota</taxon>
        <taxon>Sar</taxon>
        <taxon>Stramenopiles</taxon>
        <taxon>Ochrophyta</taxon>
        <taxon>Bacillariophyta</taxon>
        <taxon>Coscinodiscophyceae</taxon>
        <taxon>Thalassiosirophycidae</taxon>
        <taxon>Stephanodiscales</taxon>
        <taxon>Stephanodiscaceae</taxon>
        <taxon>Discostella</taxon>
    </lineage>
</organism>
<dbReference type="SUPFAM" id="SSF53187">
    <property type="entry name" value="Zn-dependent exopeptidases"/>
    <property type="match status" value="1"/>
</dbReference>
<reference evidence="2 3" key="1">
    <citation type="submission" date="2024-10" db="EMBL/GenBank/DDBJ databases">
        <title>Updated reference genomes for cyclostephanoid diatoms.</title>
        <authorList>
            <person name="Roberts W.R."/>
            <person name="Alverson A.J."/>
        </authorList>
    </citation>
    <scope>NUCLEOTIDE SEQUENCE [LARGE SCALE GENOMIC DNA]</scope>
    <source>
        <strain evidence="2 3">AJA232-27</strain>
    </source>
</reference>
<dbReference type="Pfam" id="PF10994">
    <property type="entry name" value="DUF2817"/>
    <property type="match status" value="3"/>
</dbReference>
<dbReference type="InterPro" id="IPR021259">
    <property type="entry name" value="DUF2817"/>
</dbReference>
<evidence type="ECO:0000313" key="2">
    <source>
        <dbReference type="EMBL" id="KAL3757077.1"/>
    </source>
</evidence>
<comment type="caution">
    <text evidence="2">The sequence shown here is derived from an EMBL/GenBank/DDBJ whole genome shotgun (WGS) entry which is preliminary data.</text>
</comment>
<keyword evidence="1" id="KW-0472">Membrane</keyword>
<dbReference type="Gene3D" id="3.40.630.10">
    <property type="entry name" value="Zn peptidases"/>
    <property type="match status" value="1"/>
</dbReference>
<feature type="transmembrane region" description="Helical" evidence="1">
    <location>
        <begin position="31"/>
        <end position="53"/>
    </location>
</feature>
<accession>A0ABD3M092</accession>
<keyword evidence="1" id="KW-0812">Transmembrane</keyword>